<sequence>MSGAPVLLVRNSAAAESEGGQKFLPPNPLPFYPPELKSFSKFGVRIFAKKSSDFVQRSEP</sequence>
<dbReference type="Proteomes" id="UP000178127">
    <property type="component" value="Unassembled WGS sequence"/>
</dbReference>
<reference evidence="1 2" key="1">
    <citation type="journal article" date="2016" name="Nat. Commun.">
        <title>Thousands of microbial genomes shed light on interconnected biogeochemical processes in an aquifer system.</title>
        <authorList>
            <person name="Anantharaman K."/>
            <person name="Brown C.T."/>
            <person name="Hug L.A."/>
            <person name="Sharon I."/>
            <person name="Castelle C.J."/>
            <person name="Probst A.J."/>
            <person name="Thomas B.C."/>
            <person name="Singh A."/>
            <person name="Wilkins M.J."/>
            <person name="Karaoz U."/>
            <person name="Brodie E.L."/>
            <person name="Williams K.H."/>
            <person name="Hubbard S.S."/>
            <person name="Banfield J.F."/>
        </authorList>
    </citation>
    <scope>NUCLEOTIDE SEQUENCE [LARGE SCALE GENOMIC DNA]</scope>
</reference>
<dbReference type="EMBL" id="MEVD01000017">
    <property type="protein sequence ID" value="OGC52989.1"/>
    <property type="molecule type" value="Genomic_DNA"/>
</dbReference>
<dbReference type="AlphaFoldDB" id="A0A1F4V705"/>
<organism evidence="1 2">
    <name type="scientific">candidate division WWE3 bacterium RIFCSPHIGHO2_02_FULL_38_14</name>
    <dbReference type="NCBI Taxonomy" id="1802620"/>
    <lineage>
        <taxon>Bacteria</taxon>
        <taxon>Katanobacteria</taxon>
    </lineage>
</organism>
<proteinExistence type="predicted"/>
<name>A0A1F4V705_UNCKA</name>
<accession>A0A1F4V705</accession>
<evidence type="ECO:0000313" key="2">
    <source>
        <dbReference type="Proteomes" id="UP000178127"/>
    </source>
</evidence>
<evidence type="ECO:0000313" key="1">
    <source>
        <dbReference type="EMBL" id="OGC52989.1"/>
    </source>
</evidence>
<gene>
    <name evidence="1" type="ORF">A3D91_01590</name>
</gene>
<dbReference type="STRING" id="1802620.A3D91_01590"/>
<protein>
    <submittedName>
        <fullName evidence="1">Uncharacterized protein</fullName>
    </submittedName>
</protein>
<comment type="caution">
    <text evidence="1">The sequence shown here is derived from an EMBL/GenBank/DDBJ whole genome shotgun (WGS) entry which is preliminary data.</text>
</comment>